<evidence type="ECO:0000313" key="2">
    <source>
        <dbReference type="Proteomes" id="UP000501690"/>
    </source>
</evidence>
<gene>
    <name evidence="1" type="ORF">DEO72_LG7g948</name>
</gene>
<dbReference type="AlphaFoldDB" id="A0A4D6MIW1"/>
<accession>A0A4D6MIW1</accession>
<protein>
    <submittedName>
        <fullName evidence="1">Uncharacterized protein</fullName>
    </submittedName>
</protein>
<name>A0A4D6MIW1_VIGUN</name>
<proteinExistence type="predicted"/>
<reference evidence="1 2" key="1">
    <citation type="submission" date="2019-04" db="EMBL/GenBank/DDBJ databases">
        <title>An improved genome assembly and genetic linkage map for asparagus bean, Vigna unguiculata ssp. sesquipedialis.</title>
        <authorList>
            <person name="Xia Q."/>
            <person name="Zhang R."/>
            <person name="Dong Y."/>
        </authorList>
    </citation>
    <scope>NUCLEOTIDE SEQUENCE [LARGE SCALE GENOMIC DNA]</scope>
    <source>
        <tissue evidence="1">Leaf</tissue>
    </source>
</reference>
<evidence type="ECO:0000313" key="1">
    <source>
        <dbReference type="EMBL" id="QCD99664.1"/>
    </source>
</evidence>
<organism evidence="1 2">
    <name type="scientific">Vigna unguiculata</name>
    <name type="common">Cowpea</name>
    <dbReference type="NCBI Taxonomy" id="3917"/>
    <lineage>
        <taxon>Eukaryota</taxon>
        <taxon>Viridiplantae</taxon>
        <taxon>Streptophyta</taxon>
        <taxon>Embryophyta</taxon>
        <taxon>Tracheophyta</taxon>
        <taxon>Spermatophyta</taxon>
        <taxon>Magnoliopsida</taxon>
        <taxon>eudicotyledons</taxon>
        <taxon>Gunneridae</taxon>
        <taxon>Pentapetalae</taxon>
        <taxon>rosids</taxon>
        <taxon>fabids</taxon>
        <taxon>Fabales</taxon>
        <taxon>Fabaceae</taxon>
        <taxon>Papilionoideae</taxon>
        <taxon>50 kb inversion clade</taxon>
        <taxon>NPAAA clade</taxon>
        <taxon>indigoferoid/millettioid clade</taxon>
        <taxon>Phaseoleae</taxon>
        <taxon>Vigna</taxon>
    </lineage>
</organism>
<dbReference type="Proteomes" id="UP000501690">
    <property type="component" value="Linkage Group LG7"/>
</dbReference>
<keyword evidence="2" id="KW-1185">Reference proteome</keyword>
<sequence>MENGMEARCSDDGERCCVLARRWCCGGCYCADVCCGNVVELRWLRNAGAGGKEMRGGPALCFDAIQMRGGCWSRCVAAAAMVA</sequence>
<dbReference type="EMBL" id="CP039351">
    <property type="protein sequence ID" value="QCD99664.1"/>
    <property type="molecule type" value="Genomic_DNA"/>
</dbReference>